<protein>
    <submittedName>
        <fullName evidence="3">Uncharacterized protein</fullName>
    </submittedName>
</protein>
<name>B9WKM3_CANDC</name>
<dbReference type="GeneID" id="8050043"/>
<dbReference type="KEGG" id="cdu:CD36_25320"/>
<organism evidence="3 4">
    <name type="scientific">Candida dubliniensis (strain CD36 / ATCC MYA-646 / CBS 7987 / NCPF 3949 / NRRL Y-17841)</name>
    <name type="common">Yeast</name>
    <dbReference type="NCBI Taxonomy" id="573826"/>
    <lineage>
        <taxon>Eukaryota</taxon>
        <taxon>Fungi</taxon>
        <taxon>Dikarya</taxon>
        <taxon>Ascomycota</taxon>
        <taxon>Saccharomycotina</taxon>
        <taxon>Pichiomycetes</taxon>
        <taxon>Debaryomycetaceae</taxon>
        <taxon>Candida/Lodderomyces clade</taxon>
        <taxon>Candida</taxon>
    </lineage>
</organism>
<dbReference type="AlphaFoldDB" id="B9WKM3"/>
<evidence type="ECO:0000313" key="4">
    <source>
        <dbReference type="Proteomes" id="UP000002605"/>
    </source>
</evidence>
<feature type="region of interest" description="Disordered" evidence="1">
    <location>
        <begin position="364"/>
        <end position="412"/>
    </location>
</feature>
<dbReference type="eggNOG" id="ENOG502S4MM">
    <property type="taxonomic scope" value="Eukaryota"/>
</dbReference>
<proteinExistence type="predicted"/>
<dbReference type="RefSeq" id="XP_002421634.1">
    <property type="nucleotide sequence ID" value="XM_002421589.1"/>
</dbReference>
<evidence type="ECO:0000256" key="1">
    <source>
        <dbReference type="SAM" id="MobiDB-lite"/>
    </source>
</evidence>
<evidence type="ECO:0000313" key="2">
    <source>
        <dbReference type="CGD" id="CAL0000166701"/>
    </source>
</evidence>
<gene>
    <name evidence="2" type="ordered locus">Cd36_25320</name>
    <name evidence="3" type="ORF">CD36_25320</name>
</gene>
<feature type="compositionally biased region" description="Polar residues" evidence="1">
    <location>
        <begin position="392"/>
        <end position="403"/>
    </location>
</feature>
<dbReference type="EMBL" id="FM992695">
    <property type="protein sequence ID" value="CAX39571.1"/>
    <property type="molecule type" value="Genomic_DNA"/>
</dbReference>
<evidence type="ECO:0000313" key="3">
    <source>
        <dbReference type="EMBL" id="CAX39571.1"/>
    </source>
</evidence>
<dbReference type="VEuPathDB" id="FungiDB:CD36_25320"/>
<sequence>MVSRSHSSTPVPIDDNHPIHSLTIGNHDQITLLSKQTPIFLLNQQEENGFQTPELVALRNSTQYVYVINWLYNYRGYLKLQSEFFDVDLFELELLGFFNAFDLSSLFINRLKLALTTTVQNSKLVELEDFEFVFRSHFGNDTPLGGQIDNEQDLPKFDLLNITDKFEILYILINYISKYSKFRDWLEKQGLTIRIDPLFTRPSAHESIEYFSLFDDNRLYKRTITYYPLTIPKKRKLSPESPQDFFEAKVFDIKDVKFELVYKNIYEFNEYLGKIKKSSAHKLLYSKLAGKSSTIIDSIFDNEVKKRKYLTNKRKEIQMVNLLAVRKRSSRLEAKERQRQEELERQREQESKYAAERRFERRMKLRNTENIDTGRLSRDQRMQLRQLHYESTPETESNQTPETEQPEVIVLD</sequence>
<dbReference type="OrthoDB" id="303107at2759"/>
<dbReference type="CGD" id="CAL0000166701">
    <property type="gene designation" value="Cd36_25320"/>
</dbReference>
<dbReference type="Proteomes" id="UP000002605">
    <property type="component" value="Chromosome R"/>
</dbReference>
<accession>B9WKM3</accession>
<dbReference type="HOGENOM" id="CLU_026920_0_0_1"/>
<keyword evidence="4" id="KW-1185">Reference proteome</keyword>
<reference evidence="3 4" key="1">
    <citation type="journal article" date="2009" name="Genome Res.">
        <title>Comparative genomics of the fungal pathogens Candida dubliniensis and Candida albicans.</title>
        <authorList>
            <person name="Jackson A.P."/>
            <person name="Gamble J.A."/>
            <person name="Yeomans T."/>
            <person name="Moran G.P."/>
            <person name="Saunders D."/>
            <person name="Harris D."/>
            <person name="Aslett M."/>
            <person name="Barrell J.F."/>
            <person name="Butler G."/>
            <person name="Citiulo F."/>
            <person name="Coleman D.C."/>
            <person name="de Groot P.W.J."/>
            <person name="Goodwin T.J."/>
            <person name="Quail M.A."/>
            <person name="McQuillan J."/>
            <person name="Munro C.A."/>
            <person name="Pain A."/>
            <person name="Poulter R.T."/>
            <person name="Rajandream M.A."/>
            <person name="Renauld H."/>
            <person name="Spiering M.J."/>
            <person name="Tivey A."/>
            <person name="Gow N.A.R."/>
            <person name="Barrell B."/>
            <person name="Sullivan D.J."/>
            <person name="Berriman M."/>
        </authorList>
    </citation>
    <scope>NUCLEOTIDE SEQUENCE [LARGE SCALE GENOMIC DNA]</scope>
    <source>
        <strain evidence="4">CD36 / ATCC MYA-646 / CBS 7987 / NCPF 3949 / NRRL Y-17841</strain>
    </source>
</reference>